<keyword evidence="1" id="KW-0732">Signal</keyword>
<sequence>MSVKSCRFGLGNKCEVHMKRTLMLLLTGLCLITAPAFAAPDQPPKKASQQKKAKSQFTCEGKRYCKEMRSCAEARFYLEQCGVRRLDRDRDGIPCESICGG</sequence>
<comment type="caution">
    <text evidence="3">The sequence shown here is derived from an EMBL/GenBank/DDBJ whole genome shotgun (WGS) entry which is preliminary data.</text>
</comment>
<organism evidence="3 4">
    <name type="scientific">Laribacter hongkongensis</name>
    <dbReference type="NCBI Taxonomy" id="168471"/>
    <lineage>
        <taxon>Bacteria</taxon>
        <taxon>Pseudomonadati</taxon>
        <taxon>Pseudomonadota</taxon>
        <taxon>Betaproteobacteria</taxon>
        <taxon>Neisseriales</taxon>
        <taxon>Aquaspirillaceae</taxon>
        <taxon>Laribacter</taxon>
    </lineage>
</organism>
<evidence type="ECO:0000256" key="1">
    <source>
        <dbReference type="SAM" id="SignalP"/>
    </source>
</evidence>
<evidence type="ECO:0000259" key="2">
    <source>
        <dbReference type="SMART" id="SM00894"/>
    </source>
</evidence>
<protein>
    <submittedName>
        <fullName evidence="3">Excalibur calcium-binding domain-containing protein</fullName>
    </submittedName>
</protein>
<accession>A0ABD4STF8</accession>
<feature type="signal peptide" evidence="1">
    <location>
        <begin position="1"/>
        <end position="38"/>
    </location>
</feature>
<dbReference type="AlphaFoldDB" id="A0ABD4STF8"/>
<evidence type="ECO:0000313" key="4">
    <source>
        <dbReference type="Proteomes" id="UP001200247"/>
    </source>
</evidence>
<dbReference type="InterPro" id="IPR008613">
    <property type="entry name" value="Excalibur_Ca-bd_domain"/>
</dbReference>
<name>A0ABD4STF8_9NEIS</name>
<gene>
    <name evidence="3" type="ORF">LH440_14360</name>
</gene>
<evidence type="ECO:0000313" key="3">
    <source>
        <dbReference type="EMBL" id="MCG9027066.1"/>
    </source>
</evidence>
<reference evidence="3 4" key="1">
    <citation type="submission" date="2021-10" db="EMBL/GenBank/DDBJ databases">
        <title>Whole-genome sequencing analysis of Laribacter hongkongensis: virulence gene profiles, carbohydrate-active enzyme prediction, and antimicrobial resistance characterization.</title>
        <authorList>
            <person name="Yuan P."/>
            <person name="Zhan Y."/>
            <person name="Chen D."/>
        </authorList>
    </citation>
    <scope>NUCLEOTIDE SEQUENCE [LARGE SCALE GENOMIC DNA]</scope>
    <source>
        <strain evidence="3 4">W67</strain>
    </source>
</reference>
<dbReference type="EMBL" id="JAJAXM010000035">
    <property type="protein sequence ID" value="MCG9027066.1"/>
    <property type="molecule type" value="Genomic_DNA"/>
</dbReference>
<dbReference type="SMART" id="SM00894">
    <property type="entry name" value="Excalibur"/>
    <property type="match status" value="1"/>
</dbReference>
<feature type="chain" id="PRO_5044882075" evidence="1">
    <location>
        <begin position="39"/>
        <end position="101"/>
    </location>
</feature>
<dbReference type="Pfam" id="PF05901">
    <property type="entry name" value="Excalibur"/>
    <property type="match status" value="1"/>
</dbReference>
<dbReference type="RefSeq" id="WP_239894475.1">
    <property type="nucleotide sequence ID" value="NZ_JAJAXM010000035.1"/>
</dbReference>
<dbReference type="Proteomes" id="UP001200247">
    <property type="component" value="Unassembled WGS sequence"/>
</dbReference>
<proteinExistence type="predicted"/>
<feature type="domain" description="Excalibur calcium-binding" evidence="2">
    <location>
        <begin position="61"/>
        <end position="96"/>
    </location>
</feature>